<comment type="subcellular location">
    <subcellularLocation>
        <location evidence="1">Endomembrane system</location>
        <topology evidence="1">Multi-pass membrane protein</topology>
    </subcellularLocation>
</comment>
<dbReference type="GO" id="GO:0005524">
    <property type="term" value="F:ATP binding"/>
    <property type="evidence" value="ECO:0007669"/>
    <property type="project" value="UniProtKB-KW"/>
</dbReference>
<sequence>MANGGLPKNDDLAERPWHAVPGDEAVDDLGSDRDKGLSDREAERRHDEYGSNKLPERQRETLFQTFLRQFKDPLIYILLAAGLVSLAIGNFEDAAFIFAVLLFNAGLGTYQEYKAESAAQSLQQVMRITAQVTREGEKEEVDSTDLVPGDIVSIKSGASVPADIRLLKSQNLLVDESLLTGESTQVEKRAQAQLDPDTSLGDRTTLLHAGSNVTSGRGTGVVCRTGTMTEIGRIAKSLTEEEQVPPLVLRVRRFTRVIAVGVLVIIVVLGLLQALRGDDLTEIFFLAVALAVSAIPAGLPVAITVAISIGSNRMAKRNVIVRKLPAVEGLGACTLIASDKTGTLTENKLTANRIRPLEGEDVDVSGAGYEPDGDFTRDSEILDPEQEEWLRDIAITGALCNEAEYDVEDGEVRASGDTVDVAFLVLARKLGLSREELLEQHPEVGGIPFESERRFAATFNRHDDRIVAHVKGAAQTLAEMCGVDVETVREREVALAGDGYRVLGAAAGEVDEATAEKADPDALAGLRFQGLVGLIDPVRKEVPGAVDACHDAGVEVRMVTGDHPGTALAIGRQLHIADDEGTVVTGNEIGRREEGGSGTASETIRKAAIYARVEPRQKTTIIDTLQDAGHVVAVTGDGVNDAPALRAAHIGVAMGEGGTDVARNAADLILTDDNFASIVNGIEEGRIAYDNVRKVVWLLISTGVAELVLFTLSVIFNTPLPLTPVQLLWLNLVTNGIQDVALAFEKGEPGVLKRRPRDPDERIFNRLMIEEVLTSGLYMGFVGFGVFWFLTAEMNYETFDARNLLLLLLVLFENVHAFNVRSETRSAFRIPLSANWLLVGAVVVSQGVHIVSMFIPGWSGVLEIQPVAFTTWAILLTITLSKFLIVEAYKAFRGRALAERIYQKPARARKAGDGGEGDQGQTVDHARSADFAKRAEFAKSAEYAEKIVRPEDRKEEEEGQDQEDKRKKVTAEKKSQDRDFEPEEENEKAEEWGEEGGDAGEKDEDEGPEGKRRSRASGRVDEGANGPDEEKE</sequence>
<evidence type="ECO:0000256" key="9">
    <source>
        <dbReference type="ARBA" id="ARBA00022989"/>
    </source>
</evidence>
<evidence type="ECO:0000313" key="15">
    <source>
        <dbReference type="Proteomes" id="UP000199286"/>
    </source>
</evidence>
<feature type="compositionally biased region" description="Basic and acidic residues" evidence="11">
    <location>
        <begin position="962"/>
        <end position="979"/>
    </location>
</feature>
<dbReference type="SMART" id="SM00831">
    <property type="entry name" value="Cation_ATPase_N"/>
    <property type="match status" value="1"/>
</dbReference>
<dbReference type="Pfam" id="PF00122">
    <property type="entry name" value="E1-E2_ATPase"/>
    <property type="match status" value="1"/>
</dbReference>
<evidence type="ECO:0000256" key="6">
    <source>
        <dbReference type="ARBA" id="ARBA00022840"/>
    </source>
</evidence>
<feature type="transmembrane region" description="Helical" evidence="12">
    <location>
        <begin position="832"/>
        <end position="855"/>
    </location>
</feature>
<keyword evidence="10 12" id="KW-0472">Membrane</keyword>
<dbReference type="SFLD" id="SFLDS00003">
    <property type="entry name" value="Haloacid_Dehalogenase"/>
    <property type="match status" value="1"/>
</dbReference>
<dbReference type="GO" id="GO:1990573">
    <property type="term" value="P:potassium ion import across plasma membrane"/>
    <property type="evidence" value="ECO:0007669"/>
    <property type="project" value="TreeGrafter"/>
</dbReference>
<dbReference type="InterPro" id="IPR004014">
    <property type="entry name" value="ATPase_P-typ_cation-transptr_N"/>
</dbReference>
<dbReference type="InterPro" id="IPR018303">
    <property type="entry name" value="ATPase_P-typ_P_site"/>
</dbReference>
<dbReference type="SUPFAM" id="SSF81665">
    <property type="entry name" value="Calcium ATPase, transmembrane domain M"/>
    <property type="match status" value="1"/>
</dbReference>
<feature type="region of interest" description="Disordered" evidence="11">
    <location>
        <begin position="944"/>
        <end position="1032"/>
    </location>
</feature>
<feature type="transmembrane region" description="Helical" evidence="12">
    <location>
        <begin position="772"/>
        <end position="791"/>
    </location>
</feature>
<dbReference type="SUPFAM" id="SSF56784">
    <property type="entry name" value="HAD-like"/>
    <property type="match status" value="1"/>
</dbReference>
<evidence type="ECO:0000256" key="7">
    <source>
        <dbReference type="ARBA" id="ARBA00022842"/>
    </source>
</evidence>
<keyword evidence="15" id="KW-1185">Reference proteome</keyword>
<name>A0A1H3K9I5_9RHOB</name>
<dbReference type="GO" id="GO:0006883">
    <property type="term" value="P:intracellular sodium ion homeostasis"/>
    <property type="evidence" value="ECO:0007669"/>
    <property type="project" value="TreeGrafter"/>
</dbReference>
<dbReference type="OrthoDB" id="9807843at2"/>
<feature type="compositionally biased region" description="Basic and acidic residues" evidence="11">
    <location>
        <begin position="8"/>
        <end position="17"/>
    </location>
</feature>
<dbReference type="InterPro" id="IPR001757">
    <property type="entry name" value="P_typ_ATPase"/>
</dbReference>
<feature type="compositionally biased region" description="Basic and acidic residues" evidence="11">
    <location>
        <begin position="1018"/>
        <end position="1032"/>
    </location>
</feature>
<evidence type="ECO:0000259" key="13">
    <source>
        <dbReference type="SMART" id="SM00831"/>
    </source>
</evidence>
<feature type="transmembrane region" description="Helical" evidence="12">
    <location>
        <begin position="257"/>
        <end position="277"/>
    </location>
</feature>
<dbReference type="Pfam" id="PF00689">
    <property type="entry name" value="Cation_ATPase_C"/>
    <property type="match status" value="1"/>
</dbReference>
<dbReference type="GO" id="GO:0005391">
    <property type="term" value="F:P-type sodium:potassium-exchanging transporter activity"/>
    <property type="evidence" value="ECO:0007669"/>
    <property type="project" value="TreeGrafter"/>
</dbReference>
<dbReference type="GO" id="GO:0016887">
    <property type="term" value="F:ATP hydrolysis activity"/>
    <property type="evidence" value="ECO:0007669"/>
    <property type="project" value="InterPro"/>
</dbReference>
<evidence type="ECO:0000313" key="14">
    <source>
        <dbReference type="EMBL" id="SDY48773.1"/>
    </source>
</evidence>
<accession>A0A1H3K9I5</accession>
<feature type="domain" description="Cation-transporting P-type ATPase N-terminal" evidence="13">
    <location>
        <begin position="16"/>
        <end position="90"/>
    </location>
</feature>
<dbReference type="GO" id="GO:0036376">
    <property type="term" value="P:sodium ion export across plasma membrane"/>
    <property type="evidence" value="ECO:0007669"/>
    <property type="project" value="TreeGrafter"/>
</dbReference>
<gene>
    <name evidence="14" type="ORF">SAMN05444340_1098</name>
</gene>
<feature type="compositionally biased region" description="Acidic residues" evidence="11">
    <location>
        <begin position="980"/>
        <end position="1007"/>
    </location>
</feature>
<dbReference type="Pfam" id="PF00690">
    <property type="entry name" value="Cation_ATPase_N"/>
    <property type="match status" value="1"/>
</dbReference>
<dbReference type="SFLD" id="SFLDF00027">
    <property type="entry name" value="p-type_atpase"/>
    <property type="match status" value="1"/>
</dbReference>
<dbReference type="RefSeq" id="WP_089883621.1">
    <property type="nucleotide sequence ID" value="NZ_FNPF01000009.1"/>
</dbReference>
<dbReference type="Proteomes" id="UP000199286">
    <property type="component" value="Unassembled WGS sequence"/>
</dbReference>
<dbReference type="InterPro" id="IPR008250">
    <property type="entry name" value="ATPase_P-typ_transduc_dom_A_sf"/>
</dbReference>
<dbReference type="InterPro" id="IPR050510">
    <property type="entry name" value="Cation_transp_ATPase_P-type"/>
</dbReference>
<dbReference type="InterPro" id="IPR044492">
    <property type="entry name" value="P_typ_ATPase_HD_dom"/>
</dbReference>
<dbReference type="PRINTS" id="PR00120">
    <property type="entry name" value="HATPASE"/>
</dbReference>
<dbReference type="PRINTS" id="PR00119">
    <property type="entry name" value="CATATPASE"/>
</dbReference>
<feature type="transmembrane region" description="Helical" evidence="12">
    <location>
        <begin position="867"/>
        <end position="885"/>
    </location>
</feature>
<feature type="compositionally biased region" description="Basic and acidic residues" evidence="11">
    <location>
        <begin position="30"/>
        <end position="53"/>
    </location>
</feature>
<proteinExistence type="inferred from homology"/>
<dbReference type="SUPFAM" id="SSF81653">
    <property type="entry name" value="Calcium ATPase, transduction domain A"/>
    <property type="match status" value="1"/>
</dbReference>
<dbReference type="InterPro" id="IPR036412">
    <property type="entry name" value="HAD-like_sf"/>
</dbReference>
<evidence type="ECO:0000256" key="5">
    <source>
        <dbReference type="ARBA" id="ARBA00022741"/>
    </source>
</evidence>
<keyword evidence="3" id="KW-0597">Phosphoprotein</keyword>
<dbReference type="InterPro" id="IPR059000">
    <property type="entry name" value="ATPase_P-type_domA"/>
</dbReference>
<dbReference type="GO" id="GO:0012505">
    <property type="term" value="C:endomembrane system"/>
    <property type="evidence" value="ECO:0007669"/>
    <property type="project" value="UniProtKB-SubCell"/>
</dbReference>
<dbReference type="NCBIfam" id="TIGR01494">
    <property type="entry name" value="ATPase_P-type"/>
    <property type="match status" value="3"/>
</dbReference>
<keyword evidence="9 12" id="KW-1133">Transmembrane helix</keyword>
<dbReference type="PROSITE" id="PS00154">
    <property type="entry name" value="ATPASE_E1_E2"/>
    <property type="match status" value="1"/>
</dbReference>
<evidence type="ECO:0000256" key="11">
    <source>
        <dbReference type="SAM" id="MobiDB-lite"/>
    </source>
</evidence>
<protein>
    <submittedName>
        <fullName evidence="14">ATPase, P-type (Transporting), HAD superfamily, subfamily IC</fullName>
    </submittedName>
</protein>
<dbReference type="Gene3D" id="3.40.50.1000">
    <property type="entry name" value="HAD superfamily/HAD-like"/>
    <property type="match status" value="1"/>
</dbReference>
<dbReference type="GO" id="GO:0005886">
    <property type="term" value="C:plasma membrane"/>
    <property type="evidence" value="ECO:0007669"/>
    <property type="project" value="TreeGrafter"/>
</dbReference>
<keyword evidence="7" id="KW-0460">Magnesium</keyword>
<dbReference type="Gene3D" id="2.70.150.10">
    <property type="entry name" value="Calcium-transporting ATPase, cytoplasmic transduction domain A"/>
    <property type="match status" value="1"/>
</dbReference>
<feature type="transmembrane region" description="Helical" evidence="12">
    <location>
        <begin position="695"/>
        <end position="716"/>
    </location>
</feature>
<dbReference type="GO" id="GO:0030007">
    <property type="term" value="P:intracellular potassium ion homeostasis"/>
    <property type="evidence" value="ECO:0007669"/>
    <property type="project" value="TreeGrafter"/>
</dbReference>
<feature type="transmembrane region" description="Helical" evidence="12">
    <location>
        <begin position="283"/>
        <end position="307"/>
    </location>
</feature>
<keyword evidence="6" id="KW-0067">ATP-binding</keyword>
<evidence type="ECO:0000256" key="2">
    <source>
        <dbReference type="ARBA" id="ARBA00005675"/>
    </source>
</evidence>
<reference evidence="14 15" key="1">
    <citation type="submission" date="2016-10" db="EMBL/GenBank/DDBJ databases">
        <authorList>
            <person name="de Groot N.N."/>
        </authorList>
    </citation>
    <scope>NUCLEOTIDE SEQUENCE [LARGE SCALE GENOMIC DNA]</scope>
    <source>
        <strain evidence="14 15">DSM 26880</strain>
    </source>
</reference>
<feature type="transmembrane region" description="Helical" evidence="12">
    <location>
        <begin position="728"/>
        <end position="745"/>
    </location>
</feature>
<dbReference type="InterPro" id="IPR023214">
    <property type="entry name" value="HAD_sf"/>
</dbReference>
<evidence type="ECO:0000256" key="10">
    <source>
        <dbReference type="ARBA" id="ARBA00023136"/>
    </source>
</evidence>
<dbReference type="InterPro" id="IPR023299">
    <property type="entry name" value="ATPase_P-typ_cyto_dom_N"/>
</dbReference>
<feature type="transmembrane region" description="Helical" evidence="12">
    <location>
        <begin position="73"/>
        <end position="89"/>
    </location>
</feature>
<dbReference type="SFLD" id="SFLDG00002">
    <property type="entry name" value="C1.7:_P-type_atpase_like"/>
    <property type="match status" value="1"/>
</dbReference>
<dbReference type="Gene3D" id="3.40.1110.10">
    <property type="entry name" value="Calcium-transporting ATPase, cytoplasmic domain N"/>
    <property type="match status" value="1"/>
</dbReference>
<organism evidence="14 15">
    <name type="scientific">Citreimonas salinaria</name>
    <dbReference type="NCBI Taxonomy" id="321339"/>
    <lineage>
        <taxon>Bacteria</taxon>
        <taxon>Pseudomonadati</taxon>
        <taxon>Pseudomonadota</taxon>
        <taxon>Alphaproteobacteria</taxon>
        <taxon>Rhodobacterales</taxon>
        <taxon>Roseobacteraceae</taxon>
        <taxon>Citreimonas</taxon>
    </lineage>
</organism>
<feature type="compositionally biased region" description="Basic and acidic residues" evidence="11">
    <location>
        <begin position="944"/>
        <end position="953"/>
    </location>
</feature>
<dbReference type="Gene3D" id="1.20.1110.10">
    <property type="entry name" value="Calcium-transporting ATPase, transmembrane domain"/>
    <property type="match status" value="1"/>
</dbReference>
<keyword evidence="5" id="KW-0547">Nucleotide-binding</keyword>
<dbReference type="FunFam" id="2.70.150.10:FF:000160">
    <property type="entry name" value="Sarcoplasmic/endoplasmic reticulum calcium ATPase 1"/>
    <property type="match status" value="1"/>
</dbReference>
<dbReference type="PANTHER" id="PTHR43294">
    <property type="entry name" value="SODIUM/POTASSIUM-TRANSPORTING ATPASE SUBUNIT ALPHA"/>
    <property type="match status" value="1"/>
</dbReference>
<comment type="similarity">
    <text evidence="2">Belongs to the cation transport ATPase (P-type) (TC 3.A.3) family. Type IIA subfamily.</text>
</comment>
<evidence type="ECO:0000256" key="4">
    <source>
        <dbReference type="ARBA" id="ARBA00022692"/>
    </source>
</evidence>
<dbReference type="InterPro" id="IPR023298">
    <property type="entry name" value="ATPase_P-typ_TM_dom_sf"/>
</dbReference>
<dbReference type="GO" id="GO:1902600">
    <property type="term" value="P:proton transmembrane transport"/>
    <property type="evidence" value="ECO:0007669"/>
    <property type="project" value="TreeGrafter"/>
</dbReference>
<evidence type="ECO:0000256" key="8">
    <source>
        <dbReference type="ARBA" id="ARBA00022967"/>
    </source>
</evidence>
<keyword evidence="4 12" id="KW-0812">Transmembrane</keyword>
<feature type="region of interest" description="Disordered" evidence="11">
    <location>
        <begin position="1"/>
        <end position="53"/>
    </location>
</feature>
<evidence type="ECO:0000256" key="1">
    <source>
        <dbReference type="ARBA" id="ARBA00004127"/>
    </source>
</evidence>
<keyword evidence="8" id="KW-1278">Translocase</keyword>
<dbReference type="PANTHER" id="PTHR43294:SF20">
    <property type="entry name" value="P-TYPE ATPASE"/>
    <property type="match status" value="1"/>
</dbReference>
<dbReference type="STRING" id="321339.SAMN05444340_1098"/>
<dbReference type="Pfam" id="PF13246">
    <property type="entry name" value="Cation_ATPase"/>
    <property type="match status" value="1"/>
</dbReference>
<evidence type="ECO:0000256" key="12">
    <source>
        <dbReference type="SAM" id="Phobius"/>
    </source>
</evidence>
<dbReference type="AlphaFoldDB" id="A0A1H3K9I5"/>
<feature type="transmembrane region" description="Helical" evidence="12">
    <location>
        <begin position="803"/>
        <end position="820"/>
    </location>
</feature>
<dbReference type="InterPro" id="IPR006068">
    <property type="entry name" value="ATPase_P-typ_cation-transptr_C"/>
</dbReference>
<dbReference type="EMBL" id="FNPF01000009">
    <property type="protein sequence ID" value="SDY48773.1"/>
    <property type="molecule type" value="Genomic_DNA"/>
</dbReference>
<evidence type="ECO:0000256" key="3">
    <source>
        <dbReference type="ARBA" id="ARBA00022553"/>
    </source>
</evidence>
<dbReference type="SUPFAM" id="SSF81660">
    <property type="entry name" value="Metal cation-transporting ATPase, ATP-binding domain N"/>
    <property type="match status" value="1"/>
</dbReference>